<gene>
    <name evidence="12" type="ORF">GSTENG00038614001</name>
</gene>
<proteinExistence type="inferred from homology"/>
<keyword evidence="3" id="KW-0479">Metal-binding</keyword>
<name>Q4RDA7_TETNG</name>
<keyword evidence="5" id="KW-0863">Zinc-finger</keyword>
<comment type="similarity">
    <text evidence="2">Belongs to the krueppel C2H2-type zinc-finger protein family.</text>
</comment>
<evidence type="ECO:0000256" key="9">
    <source>
        <dbReference type="ARBA" id="ARBA00023163"/>
    </source>
</evidence>
<dbReference type="GO" id="GO:0008270">
    <property type="term" value="F:zinc ion binding"/>
    <property type="evidence" value="ECO:0007669"/>
    <property type="project" value="UniProtKB-KW"/>
</dbReference>
<evidence type="ECO:0000259" key="11">
    <source>
        <dbReference type="Pfam" id="PF21276"/>
    </source>
</evidence>
<keyword evidence="10" id="KW-0539">Nucleus</keyword>
<comment type="subcellular location">
    <subcellularLocation>
        <location evidence="1">Nucleus</location>
    </subcellularLocation>
</comment>
<organism evidence="12">
    <name type="scientific">Tetraodon nigroviridis</name>
    <name type="common">Spotted green pufferfish</name>
    <name type="synonym">Chelonodon nigroviridis</name>
    <dbReference type="NCBI Taxonomy" id="99883"/>
    <lineage>
        <taxon>Eukaryota</taxon>
        <taxon>Metazoa</taxon>
        <taxon>Chordata</taxon>
        <taxon>Craniata</taxon>
        <taxon>Vertebrata</taxon>
        <taxon>Euteleostomi</taxon>
        <taxon>Actinopterygii</taxon>
        <taxon>Neopterygii</taxon>
        <taxon>Teleostei</taxon>
        <taxon>Neoteleostei</taxon>
        <taxon>Acanthomorphata</taxon>
        <taxon>Eupercaria</taxon>
        <taxon>Tetraodontiformes</taxon>
        <taxon>Tetradontoidea</taxon>
        <taxon>Tetraodontidae</taxon>
        <taxon>Tetraodon</taxon>
    </lineage>
</organism>
<evidence type="ECO:0000256" key="10">
    <source>
        <dbReference type="ARBA" id="ARBA00023242"/>
    </source>
</evidence>
<dbReference type="EMBL" id="CAAE01016982">
    <property type="protein sequence ID" value="CAG13625.1"/>
    <property type="molecule type" value="Genomic_DNA"/>
</dbReference>
<evidence type="ECO:0000256" key="7">
    <source>
        <dbReference type="ARBA" id="ARBA00023015"/>
    </source>
</evidence>
<keyword evidence="8" id="KW-0238">DNA-binding</keyword>
<dbReference type="InterPro" id="IPR048408">
    <property type="entry name" value="ZNF512_C2HC"/>
</dbReference>
<dbReference type="Pfam" id="PF21276">
    <property type="entry name" value="ZNF512_C2HC"/>
    <property type="match status" value="1"/>
</dbReference>
<evidence type="ECO:0000256" key="6">
    <source>
        <dbReference type="ARBA" id="ARBA00022833"/>
    </source>
</evidence>
<protein>
    <submittedName>
        <fullName evidence="12">(spotted green pufferfish) hypothetical protein</fullName>
    </submittedName>
</protein>
<evidence type="ECO:0000256" key="4">
    <source>
        <dbReference type="ARBA" id="ARBA00022737"/>
    </source>
</evidence>
<reference evidence="12" key="2">
    <citation type="submission" date="2004-02" db="EMBL/GenBank/DDBJ databases">
        <authorList>
            <consortium name="Genoscope"/>
            <consortium name="Whitehead Institute Centre for Genome Research"/>
        </authorList>
    </citation>
    <scope>NUCLEOTIDE SEQUENCE</scope>
</reference>
<dbReference type="InterPro" id="IPR052274">
    <property type="entry name" value="Krueppel_C2H2_Zn-finger"/>
</dbReference>
<dbReference type="PANTHER" id="PTHR22979">
    <property type="entry name" value="ZINC FINGER PROTEIN-RELATED"/>
    <property type="match status" value="1"/>
</dbReference>
<dbReference type="OrthoDB" id="7463797at2759"/>
<evidence type="ECO:0000256" key="1">
    <source>
        <dbReference type="ARBA" id="ARBA00004123"/>
    </source>
</evidence>
<keyword evidence="9" id="KW-0804">Transcription</keyword>
<feature type="non-terminal residue" evidence="12">
    <location>
        <position position="104"/>
    </location>
</feature>
<dbReference type="GO" id="GO:0005634">
    <property type="term" value="C:nucleus"/>
    <property type="evidence" value="ECO:0007669"/>
    <property type="project" value="UniProtKB-SubCell"/>
</dbReference>
<keyword evidence="6" id="KW-0862">Zinc</keyword>
<dbReference type="GO" id="GO:0003677">
    <property type="term" value="F:DNA binding"/>
    <property type="evidence" value="ECO:0007669"/>
    <property type="project" value="UniProtKB-KW"/>
</dbReference>
<keyword evidence="4" id="KW-0677">Repeat</keyword>
<comment type="caution">
    <text evidence="12">The sequence shown here is derived from an EMBL/GenBank/DDBJ whole genome shotgun (WGS) entry which is preliminary data.</text>
</comment>
<dbReference type="SUPFAM" id="SSF57667">
    <property type="entry name" value="beta-beta-alpha zinc fingers"/>
    <property type="match status" value="1"/>
</dbReference>
<accession>Q4RDA7</accession>
<dbReference type="InterPro" id="IPR036236">
    <property type="entry name" value="Znf_C2H2_sf"/>
</dbReference>
<evidence type="ECO:0000256" key="8">
    <source>
        <dbReference type="ARBA" id="ARBA00023125"/>
    </source>
</evidence>
<evidence type="ECO:0000313" key="12">
    <source>
        <dbReference type="EMBL" id="CAG13625.1"/>
    </source>
</evidence>
<keyword evidence="7" id="KW-0805">Transcription regulation</keyword>
<evidence type="ECO:0000256" key="2">
    <source>
        <dbReference type="ARBA" id="ARBA00006991"/>
    </source>
</evidence>
<evidence type="ECO:0000256" key="3">
    <source>
        <dbReference type="ARBA" id="ARBA00022723"/>
    </source>
</evidence>
<feature type="non-terminal residue" evidence="12">
    <location>
        <position position="1"/>
    </location>
</feature>
<sequence>LERTPSGRVRRRSAQVAVFHLQEIAEDELAKDWGTKRRIKDDLVPDSKRLNYTRPGLPNFSPELLESWKNQVKEKGFICCTNENCEAVYSSVSGLKAHLANCSQ</sequence>
<dbReference type="KEGG" id="tng:GSTEN00038614G001"/>
<evidence type="ECO:0000256" key="5">
    <source>
        <dbReference type="ARBA" id="ARBA00022771"/>
    </source>
</evidence>
<dbReference type="AlphaFoldDB" id="Q4RDA7"/>
<reference evidence="12" key="1">
    <citation type="journal article" date="2004" name="Nature">
        <title>Genome duplication in the teleost fish Tetraodon nigroviridis reveals the early vertebrate proto-karyotype.</title>
        <authorList>
            <person name="Jaillon O."/>
            <person name="Aury J.-M."/>
            <person name="Brunet F."/>
            <person name="Petit J.-L."/>
            <person name="Stange-Thomann N."/>
            <person name="Mauceli E."/>
            <person name="Bouneau L."/>
            <person name="Fischer C."/>
            <person name="Ozouf-Costaz C."/>
            <person name="Bernot A."/>
            <person name="Nicaud S."/>
            <person name="Jaffe D."/>
            <person name="Fisher S."/>
            <person name="Lutfalla G."/>
            <person name="Dossat C."/>
            <person name="Segurens B."/>
            <person name="Dasilva C."/>
            <person name="Salanoubat M."/>
            <person name="Levy M."/>
            <person name="Boudet N."/>
            <person name="Castellano S."/>
            <person name="Anthouard V."/>
            <person name="Jubin C."/>
            <person name="Castelli V."/>
            <person name="Katinka M."/>
            <person name="Vacherie B."/>
            <person name="Biemont C."/>
            <person name="Skalli Z."/>
            <person name="Cattolico L."/>
            <person name="Poulain J."/>
            <person name="De Berardinis V."/>
            <person name="Cruaud C."/>
            <person name="Duprat S."/>
            <person name="Brottier P."/>
            <person name="Coutanceau J.-P."/>
            <person name="Gouzy J."/>
            <person name="Parra G."/>
            <person name="Lardier G."/>
            <person name="Chapple C."/>
            <person name="McKernan K.J."/>
            <person name="McEwan P."/>
            <person name="Bosak S."/>
            <person name="Kellis M."/>
            <person name="Volff J.-N."/>
            <person name="Guigo R."/>
            <person name="Zody M.C."/>
            <person name="Mesirov J."/>
            <person name="Lindblad-Toh K."/>
            <person name="Birren B."/>
            <person name="Nusbaum C."/>
            <person name="Kahn D."/>
            <person name="Robinson-Rechavi M."/>
            <person name="Laudet V."/>
            <person name="Schachter V."/>
            <person name="Quetier F."/>
            <person name="Saurin W."/>
            <person name="Scarpelli C."/>
            <person name="Wincker P."/>
            <person name="Lander E.S."/>
            <person name="Weissenbach J."/>
            <person name="Roest Crollius H."/>
        </authorList>
    </citation>
    <scope>NUCLEOTIDE SEQUENCE [LARGE SCALE GENOMIC DNA]</scope>
</reference>
<dbReference type="PANTHER" id="PTHR22979:SF3">
    <property type="entry name" value="ZINC FINGER PROTEIN 512B"/>
    <property type="match status" value="1"/>
</dbReference>
<feature type="domain" description="Zinc finger protein 512 C2HC zinc finger" evidence="11">
    <location>
        <begin position="66"/>
        <end position="103"/>
    </location>
</feature>